<sequence length="306" mass="34466">MDISLCTISFRHHLTSIESIAGWASRNRFQGIELWGVHALNLATEAQYGAEWLNQYRLRASMLSDYLPLDGDETLALSRTRTLAQLATRWGAPQLRTFAGQRSSAATPAPLRRQWVRRLRRLCEELQEQDLLLLVETHPGTLADTANSTRQLLEEVDHPALRINFDVLHVWEAGDDPISVLAELQPWVAHFHLKNITRRDQLDVFAPGNVYAPAGTREGMVPLMQGAFGYSEFLPLIVNQRRVGASLEWFGNDVQPVLAQDLAQIRQLQSTGRSSLGQRDVGQRYAAQSSRQARSSRREPTPGVRI</sequence>
<dbReference type="InterPro" id="IPR036237">
    <property type="entry name" value="Xyl_isomerase-like_sf"/>
</dbReference>
<evidence type="ECO:0000259" key="2">
    <source>
        <dbReference type="Pfam" id="PF01261"/>
    </source>
</evidence>
<gene>
    <name evidence="3" type="ORF">soil367_15790</name>
</gene>
<keyword evidence="4" id="KW-1185">Reference proteome</keyword>
<dbReference type="PANTHER" id="PTHR12110">
    <property type="entry name" value="HYDROXYPYRUVATE ISOMERASE"/>
    <property type="match status" value="1"/>
</dbReference>
<dbReference type="AlphaFoldDB" id="A0A4P7XL73"/>
<accession>A0A4P7XL73</accession>
<evidence type="ECO:0000313" key="4">
    <source>
        <dbReference type="Proteomes" id="UP000298049"/>
    </source>
</evidence>
<feature type="domain" description="Xylose isomerase-like TIM barrel" evidence="2">
    <location>
        <begin position="28"/>
        <end position="253"/>
    </location>
</feature>
<name>A0A4P7XL73_9ALTE</name>
<dbReference type="SUPFAM" id="SSF51658">
    <property type="entry name" value="Xylose isomerase-like"/>
    <property type="match status" value="1"/>
</dbReference>
<protein>
    <submittedName>
        <fullName evidence="3">Sugar phosphate isomerase/epimerase</fullName>
    </submittedName>
</protein>
<evidence type="ECO:0000313" key="3">
    <source>
        <dbReference type="EMBL" id="QCF27274.1"/>
    </source>
</evidence>
<dbReference type="InterPro" id="IPR050312">
    <property type="entry name" value="IolE/XylAMocC-like"/>
</dbReference>
<dbReference type="OrthoDB" id="9815124at2"/>
<dbReference type="Pfam" id="PF01261">
    <property type="entry name" value="AP_endonuc_2"/>
    <property type="match status" value="1"/>
</dbReference>
<dbReference type="KEGG" id="hmi:soil367_15790"/>
<dbReference type="RefSeq" id="WP_136549984.1">
    <property type="nucleotide sequence ID" value="NZ_CP031093.1"/>
</dbReference>
<dbReference type="Gene3D" id="3.20.20.150">
    <property type="entry name" value="Divalent-metal-dependent TIM barrel enzymes"/>
    <property type="match status" value="1"/>
</dbReference>
<dbReference type="Proteomes" id="UP000298049">
    <property type="component" value="Chromosome"/>
</dbReference>
<dbReference type="PANTHER" id="PTHR12110:SF21">
    <property type="entry name" value="XYLOSE ISOMERASE-LIKE TIM BARREL DOMAIN-CONTAINING PROTEIN"/>
    <property type="match status" value="1"/>
</dbReference>
<keyword evidence="3" id="KW-0413">Isomerase</keyword>
<proteinExistence type="predicted"/>
<evidence type="ECO:0000256" key="1">
    <source>
        <dbReference type="SAM" id="MobiDB-lite"/>
    </source>
</evidence>
<dbReference type="InterPro" id="IPR013022">
    <property type="entry name" value="Xyl_isomerase-like_TIM-brl"/>
</dbReference>
<organism evidence="3 4">
    <name type="scientific">Hydrocarboniclastica marina</name>
    <dbReference type="NCBI Taxonomy" id="2259620"/>
    <lineage>
        <taxon>Bacteria</taxon>
        <taxon>Pseudomonadati</taxon>
        <taxon>Pseudomonadota</taxon>
        <taxon>Gammaproteobacteria</taxon>
        <taxon>Alteromonadales</taxon>
        <taxon>Alteromonadaceae</taxon>
        <taxon>Hydrocarboniclastica</taxon>
    </lineage>
</organism>
<dbReference type="GO" id="GO:0016853">
    <property type="term" value="F:isomerase activity"/>
    <property type="evidence" value="ECO:0007669"/>
    <property type="project" value="UniProtKB-KW"/>
</dbReference>
<feature type="region of interest" description="Disordered" evidence="1">
    <location>
        <begin position="271"/>
        <end position="306"/>
    </location>
</feature>
<dbReference type="EMBL" id="CP031093">
    <property type="protein sequence ID" value="QCF27274.1"/>
    <property type="molecule type" value="Genomic_DNA"/>
</dbReference>
<feature type="compositionally biased region" description="Low complexity" evidence="1">
    <location>
        <begin position="283"/>
        <end position="293"/>
    </location>
</feature>
<reference evidence="3 4" key="1">
    <citation type="submission" date="2018-07" db="EMBL/GenBank/DDBJ databases">
        <title>Marsedoiliclastica nanhaica gen. nov. sp. nov., a novel marine hydrocarbonoclastic bacterium isolated from an in-situ enriched hydrocarbon-degrading consortium in deep-sea sediment.</title>
        <authorList>
            <person name="Dong C."/>
            <person name="Ma T."/>
            <person name="Liu R."/>
            <person name="Shao Z."/>
        </authorList>
    </citation>
    <scope>NUCLEOTIDE SEQUENCE [LARGE SCALE GENOMIC DNA]</scope>
    <source>
        <strain evidence="4">soil36-7</strain>
    </source>
</reference>